<evidence type="ECO:0000313" key="2">
    <source>
        <dbReference type="EMBL" id="AJE23155.1"/>
    </source>
</evidence>
<organism evidence="2 3">
    <name type="scientific">Azotobacter chroococcum NCIMB 8003</name>
    <dbReference type="NCBI Taxonomy" id="1328314"/>
    <lineage>
        <taxon>Bacteria</taxon>
        <taxon>Pseudomonadati</taxon>
        <taxon>Pseudomonadota</taxon>
        <taxon>Gammaproteobacteria</taxon>
        <taxon>Pseudomonadales</taxon>
        <taxon>Pseudomonadaceae</taxon>
        <taxon>Azotobacter</taxon>
    </lineage>
</organism>
<dbReference type="HOGENOM" id="CLU_2491135_0_0_6"/>
<gene>
    <name evidence="2" type="ORF">Achr_37670</name>
</gene>
<dbReference type="Proteomes" id="UP000068210">
    <property type="component" value="Chromosome"/>
</dbReference>
<dbReference type="EMBL" id="CP010415">
    <property type="protein sequence ID" value="AJE23155.1"/>
    <property type="molecule type" value="Genomic_DNA"/>
</dbReference>
<feature type="compositionally biased region" description="Polar residues" evidence="1">
    <location>
        <begin position="66"/>
        <end position="79"/>
    </location>
</feature>
<proteinExistence type="predicted"/>
<sequence length="86" mass="9902">MDGFARCAYRRLELAHVYRDTANELCSEDDHNPSVKFFRNKAYYEKVRASALLEMLADIAHNKSMESQQAANSQLTSPPETERFLC</sequence>
<accession>A0A0C4WTX9</accession>
<keyword evidence="3" id="KW-1185">Reference proteome</keyword>
<dbReference type="RefSeq" id="WP_131297261.1">
    <property type="nucleotide sequence ID" value="NZ_CP010415.1"/>
</dbReference>
<protein>
    <submittedName>
        <fullName evidence="2">Uncharacterized protein</fullName>
    </submittedName>
</protein>
<evidence type="ECO:0000256" key="1">
    <source>
        <dbReference type="SAM" id="MobiDB-lite"/>
    </source>
</evidence>
<reference evidence="2 3" key="1">
    <citation type="journal article" date="2015" name="PLoS ONE">
        <title>Azotobacter Genomes: The Genome of Azotobacter chroococcum NCIMB 8003 (ATCC 4412).</title>
        <authorList>
            <person name="Robson R.L."/>
            <person name="Jones R."/>
            <person name="Robson R.M."/>
            <person name="Schwartz A."/>
            <person name="Richardson T.H."/>
        </authorList>
    </citation>
    <scope>NUCLEOTIDE SEQUENCE [LARGE SCALE GENOMIC DNA]</scope>
    <source>
        <strain evidence="2 3">NCIMB 8003</strain>
    </source>
</reference>
<dbReference type="AlphaFoldDB" id="A0A0C4WTX9"/>
<dbReference type="KEGG" id="acx:Achr_37670"/>
<evidence type="ECO:0000313" key="3">
    <source>
        <dbReference type="Proteomes" id="UP000068210"/>
    </source>
</evidence>
<feature type="region of interest" description="Disordered" evidence="1">
    <location>
        <begin position="66"/>
        <end position="86"/>
    </location>
</feature>
<name>A0A0C4WTX9_9GAMM</name>